<feature type="non-terminal residue" evidence="11">
    <location>
        <position position="1"/>
    </location>
</feature>
<evidence type="ECO:0000256" key="4">
    <source>
        <dbReference type="ARBA" id="ARBA00022737"/>
    </source>
</evidence>
<evidence type="ECO:0000256" key="3">
    <source>
        <dbReference type="ARBA" id="ARBA00022574"/>
    </source>
</evidence>
<comment type="subcellular location">
    <subcellularLocation>
        <location evidence="1">Endoplasmic reticulum</location>
    </subcellularLocation>
    <subcellularLocation>
        <location evidence="2">Golgi apparatus membrane</location>
    </subcellularLocation>
</comment>
<dbReference type="InterPro" id="IPR000731">
    <property type="entry name" value="SSD"/>
</dbReference>
<dbReference type="SUPFAM" id="SSF82866">
    <property type="entry name" value="Multidrug efflux transporter AcrB transmembrane domain"/>
    <property type="match status" value="1"/>
</dbReference>
<dbReference type="OrthoDB" id="6510177at2759"/>
<dbReference type="PROSITE" id="PS50156">
    <property type="entry name" value="SSD"/>
    <property type="match status" value="1"/>
</dbReference>
<evidence type="ECO:0000256" key="7">
    <source>
        <dbReference type="ARBA" id="ARBA00023136"/>
    </source>
</evidence>
<keyword evidence="3" id="KW-0853">WD repeat</keyword>
<evidence type="ECO:0000259" key="10">
    <source>
        <dbReference type="PROSITE" id="PS50156"/>
    </source>
</evidence>
<dbReference type="Pfam" id="PF12349">
    <property type="entry name" value="Sterol-sensing"/>
    <property type="match status" value="1"/>
</dbReference>
<dbReference type="InterPro" id="IPR030225">
    <property type="entry name" value="SCAP"/>
</dbReference>
<name>A0A4P9XYQ2_9FUNG</name>
<feature type="transmembrane region" description="Helical" evidence="9">
    <location>
        <begin position="48"/>
        <end position="72"/>
    </location>
</feature>
<evidence type="ECO:0000256" key="9">
    <source>
        <dbReference type="SAM" id="Phobius"/>
    </source>
</evidence>
<evidence type="ECO:0000256" key="5">
    <source>
        <dbReference type="ARBA" id="ARBA00022824"/>
    </source>
</evidence>
<evidence type="ECO:0000313" key="11">
    <source>
        <dbReference type="EMBL" id="RKP11527.1"/>
    </source>
</evidence>
<evidence type="ECO:0000313" key="12">
    <source>
        <dbReference type="Proteomes" id="UP000267251"/>
    </source>
</evidence>
<organism evidence="11 12">
    <name type="scientific">Piptocephalis cylindrospora</name>
    <dbReference type="NCBI Taxonomy" id="1907219"/>
    <lineage>
        <taxon>Eukaryota</taxon>
        <taxon>Fungi</taxon>
        <taxon>Fungi incertae sedis</taxon>
        <taxon>Zoopagomycota</taxon>
        <taxon>Zoopagomycotina</taxon>
        <taxon>Zoopagomycetes</taxon>
        <taxon>Zoopagales</taxon>
        <taxon>Piptocephalidaceae</taxon>
        <taxon>Piptocephalis</taxon>
    </lineage>
</organism>
<evidence type="ECO:0000256" key="1">
    <source>
        <dbReference type="ARBA" id="ARBA00004240"/>
    </source>
</evidence>
<dbReference type="PANTHER" id="PTHR46378:SF1">
    <property type="entry name" value="STEROL REGULATORY ELEMENT-BINDING PROTEIN CLEAVAGE-ACTIVATING PROTEIN"/>
    <property type="match status" value="1"/>
</dbReference>
<sequence length="794" mass="86187">IARAATPSASLTDWPAGVIAILCVFSLIFAAVSHSLGTVELVKSKYGLGLSALVTVALVVTSSLGGCARLGIIEDLVPWETYPPLLITIGVTNLYVVTNGVIDTSMDLPVQERVALGLRNISHRLMATLGLQLLVCLVGWFSGLDVLKEFCSFVAMALVADHSLQLLFMTSVLSIDFRRLELSDLHNRRVVQHMRRFSQPNLRGLNSPLMASDLAFPPSSSLSPSQISAPSPSSSSPPSSSPPASSSSSPSPTPSFPESTPHSHSRSSSSTSSSSLSAMEKSGIKSKIPPLLPLPTPPSAMSQTSRYQASLQVEPPPEQGPRFHIPFTDWRSARHHQWMNMTALILCLTYVYTRYVGEMHVWETPWWRLPLRVLLWSWFFPSNSHHPYSHLGPEVERLGGRQRSRAPAFHSRSGNLGYCAGGSWDWLTYPRSLGALIMPLTKKSPNPLREATRGGAVVYLEPRELRQVRSLGLSDQGRSSWSGKEGTHPSSSPSSFLQRLQGGDIIAIEARTLNGEFSMGGAKEERVVVAGACSEGAVWVWERVGSFELMMGVGGTTGSGERGRERVFKCKAIRDPGEGRRITALAIVMTQVGSRDRVALVMGDQSGGIRMCDVMTGTCIWAERGEVITSTPSPVRWVGTSGTGGDGEWVWWVREDGRIGCISVERAYKDRASTTNHHWDLSLEGGRGSPGPGRKGEDDEEGMVMVEMEGASDLKDPLTPGVSPYTGGIREVRVCGHRMWLSGPWGLECWDYQVRGSTPVIHRIFSNLSSVSEPYGLGGVDALAILEESVVGMA</sequence>
<feature type="transmembrane region" description="Helical" evidence="9">
    <location>
        <begin position="14"/>
        <end position="36"/>
    </location>
</feature>
<dbReference type="PANTHER" id="PTHR46378">
    <property type="entry name" value="STEROL REGULATORY ELEMENT-BINDING PROTEIN CLEAVAGE-ACTIVATING PROTEIN"/>
    <property type="match status" value="1"/>
</dbReference>
<keyword evidence="6" id="KW-0333">Golgi apparatus</keyword>
<gene>
    <name evidence="11" type="ORF">BJ684DRAFT_21896</name>
</gene>
<accession>A0A4P9XYQ2</accession>
<feature type="non-terminal residue" evidence="11">
    <location>
        <position position="794"/>
    </location>
</feature>
<dbReference type="Proteomes" id="UP000267251">
    <property type="component" value="Unassembled WGS sequence"/>
</dbReference>
<proteinExistence type="predicted"/>
<keyword evidence="12" id="KW-1185">Reference proteome</keyword>
<evidence type="ECO:0000256" key="2">
    <source>
        <dbReference type="ARBA" id="ARBA00004394"/>
    </source>
</evidence>
<evidence type="ECO:0000256" key="6">
    <source>
        <dbReference type="ARBA" id="ARBA00023034"/>
    </source>
</evidence>
<dbReference type="GO" id="GO:0032934">
    <property type="term" value="F:sterol binding"/>
    <property type="evidence" value="ECO:0007669"/>
    <property type="project" value="InterPro"/>
</dbReference>
<dbReference type="GO" id="GO:0045540">
    <property type="term" value="P:regulation of cholesterol biosynthetic process"/>
    <property type="evidence" value="ECO:0007669"/>
    <property type="project" value="TreeGrafter"/>
</dbReference>
<feature type="region of interest" description="Disordered" evidence="8">
    <location>
        <begin position="471"/>
        <end position="496"/>
    </location>
</feature>
<feature type="compositionally biased region" description="Low complexity" evidence="8">
    <location>
        <begin position="217"/>
        <end position="277"/>
    </location>
</feature>
<keyword evidence="9" id="KW-1133">Transmembrane helix</keyword>
<feature type="domain" description="SSD" evidence="10">
    <location>
        <begin position="17"/>
        <end position="175"/>
    </location>
</feature>
<feature type="transmembrane region" description="Helical" evidence="9">
    <location>
        <begin position="84"/>
        <end position="102"/>
    </location>
</feature>
<keyword evidence="9" id="KW-0812">Transmembrane</keyword>
<reference evidence="12" key="1">
    <citation type="journal article" date="2018" name="Nat. Microbiol.">
        <title>Leveraging single-cell genomics to expand the fungal tree of life.</title>
        <authorList>
            <person name="Ahrendt S.R."/>
            <person name="Quandt C.A."/>
            <person name="Ciobanu D."/>
            <person name="Clum A."/>
            <person name="Salamov A."/>
            <person name="Andreopoulos B."/>
            <person name="Cheng J.F."/>
            <person name="Woyke T."/>
            <person name="Pelin A."/>
            <person name="Henrissat B."/>
            <person name="Reynolds N.K."/>
            <person name="Benny G.L."/>
            <person name="Smith M.E."/>
            <person name="James T.Y."/>
            <person name="Grigoriev I.V."/>
        </authorList>
    </citation>
    <scope>NUCLEOTIDE SEQUENCE [LARGE SCALE GENOMIC DNA]</scope>
</reference>
<dbReference type="InterPro" id="IPR053958">
    <property type="entry name" value="HMGCR/SNAP/NPC1-like_SSD"/>
</dbReference>
<feature type="region of interest" description="Disordered" evidence="8">
    <location>
        <begin position="217"/>
        <end position="322"/>
    </location>
</feature>
<feature type="compositionally biased region" description="Polar residues" evidence="8">
    <location>
        <begin position="299"/>
        <end position="311"/>
    </location>
</feature>
<dbReference type="GO" id="GO:0000139">
    <property type="term" value="C:Golgi membrane"/>
    <property type="evidence" value="ECO:0007669"/>
    <property type="project" value="UniProtKB-SubCell"/>
</dbReference>
<keyword evidence="7 9" id="KW-0472">Membrane</keyword>
<evidence type="ECO:0000256" key="8">
    <source>
        <dbReference type="SAM" id="MobiDB-lite"/>
    </source>
</evidence>
<keyword evidence="5" id="KW-0256">Endoplasmic reticulum</keyword>
<feature type="region of interest" description="Disordered" evidence="8">
    <location>
        <begin position="679"/>
        <end position="699"/>
    </location>
</feature>
<feature type="compositionally biased region" description="Polar residues" evidence="8">
    <location>
        <begin position="476"/>
        <end position="496"/>
    </location>
</feature>
<dbReference type="GO" id="GO:0032936">
    <property type="term" value="C:SREBP-SCAP complex"/>
    <property type="evidence" value="ECO:0007669"/>
    <property type="project" value="TreeGrafter"/>
</dbReference>
<dbReference type="EMBL" id="KZ988836">
    <property type="protein sequence ID" value="RKP11527.1"/>
    <property type="molecule type" value="Genomic_DNA"/>
</dbReference>
<dbReference type="AlphaFoldDB" id="A0A4P9XYQ2"/>
<protein>
    <submittedName>
        <fullName evidence="11">Sterol-sensing domain of SREBP cleavage-activation-domain-containing protein</fullName>
    </submittedName>
</protein>
<keyword evidence="4" id="KW-0677">Repeat</keyword>
<feature type="transmembrane region" description="Helical" evidence="9">
    <location>
        <begin position="123"/>
        <end position="141"/>
    </location>
</feature>
<dbReference type="GO" id="GO:0032933">
    <property type="term" value="P:SREBP signaling pathway"/>
    <property type="evidence" value="ECO:0007669"/>
    <property type="project" value="InterPro"/>
</dbReference>
<dbReference type="GO" id="GO:0005789">
    <property type="term" value="C:endoplasmic reticulum membrane"/>
    <property type="evidence" value="ECO:0007669"/>
    <property type="project" value="InterPro"/>
</dbReference>